<accession>A0A1U9QXH9</accession>
<keyword evidence="3" id="KW-1185">Reference proteome</keyword>
<dbReference type="EMBL" id="CP018047">
    <property type="protein sequence ID" value="AQU68365.1"/>
    <property type="molecule type" value="Genomic_DNA"/>
</dbReference>
<proteinExistence type="predicted"/>
<name>A0A1U9QXH9_STRNV</name>
<evidence type="ECO:0000313" key="3">
    <source>
        <dbReference type="Proteomes" id="UP000189677"/>
    </source>
</evidence>
<protein>
    <submittedName>
        <fullName evidence="2">Uncharacterized protein</fullName>
    </submittedName>
</protein>
<reference evidence="2 3" key="1">
    <citation type="submission" date="2016-11" db="EMBL/GenBank/DDBJ databases">
        <title>Complete genome sequence of Streptomyces niveus SCSIO 3406.</title>
        <authorList>
            <person name="Zhu Q."/>
            <person name="Cheng W."/>
            <person name="Song Y."/>
            <person name="Li Q."/>
            <person name="Ju J."/>
        </authorList>
    </citation>
    <scope>NUCLEOTIDE SEQUENCE [LARGE SCALE GENOMIC DNA]</scope>
    <source>
        <strain evidence="2 3">SCSIO 3406</strain>
    </source>
</reference>
<gene>
    <name evidence="2" type="ORF">BBN63_21250</name>
</gene>
<organism evidence="2 3">
    <name type="scientific">Streptomyces niveus</name>
    <name type="common">Streptomyces spheroides</name>
    <dbReference type="NCBI Taxonomy" id="193462"/>
    <lineage>
        <taxon>Bacteria</taxon>
        <taxon>Bacillati</taxon>
        <taxon>Actinomycetota</taxon>
        <taxon>Actinomycetes</taxon>
        <taxon>Kitasatosporales</taxon>
        <taxon>Streptomycetaceae</taxon>
        <taxon>Streptomyces</taxon>
    </lineage>
</organism>
<evidence type="ECO:0000256" key="1">
    <source>
        <dbReference type="SAM" id="MobiDB-lite"/>
    </source>
</evidence>
<dbReference type="AlphaFoldDB" id="A0A1U9QXH9"/>
<feature type="region of interest" description="Disordered" evidence="1">
    <location>
        <begin position="1"/>
        <end position="33"/>
    </location>
</feature>
<dbReference type="KEGG" id="snw:BBN63_21250"/>
<dbReference type="Proteomes" id="UP000189677">
    <property type="component" value="Chromosome"/>
</dbReference>
<sequence length="78" mass="8416">MRLIAEAGPHRHVKRAHATEKERPGAVAPPAGQTLVRTHAELPAERPDEVRQVGMRGLRGLPQADALDVPGIDEVTDV</sequence>
<evidence type="ECO:0000313" key="2">
    <source>
        <dbReference type="EMBL" id="AQU68365.1"/>
    </source>
</evidence>